<evidence type="ECO:0000313" key="2">
    <source>
        <dbReference type="Proteomes" id="UP000076858"/>
    </source>
</evidence>
<accession>A0A164P6P1</accession>
<comment type="caution">
    <text evidence="1">The sequence shown here is derived from an EMBL/GenBank/DDBJ whole genome shotgun (WGS) entry which is preliminary data.</text>
</comment>
<dbReference type="Proteomes" id="UP000076858">
    <property type="component" value="Unassembled WGS sequence"/>
</dbReference>
<name>A0A164P6P1_9CRUS</name>
<dbReference type="EMBL" id="LRGB01002676">
    <property type="protein sequence ID" value="KZS06566.1"/>
    <property type="molecule type" value="Genomic_DNA"/>
</dbReference>
<sequence length="363" mass="40872">MLRESDSEPENENCLPGCSIQTGTASLNTLQPVFERIKNLNPHLGQSTRSRPIDVATKSWISMKISTFVDVVCWNLKTILYRVNLLHLSTICVHLKHAFTSQFHFYKKSSKCANPFGNHQINKKLPKGTKYPSLTMCDSIKEIQRELHVYPGQKLCPNCYMTFKSVIVTKLPKTPQFSSHTSPIESELEDCEAELNNISLQNDTSFSSLTDSPSQLLSRSHSETSALQVTPVVIDKKRSKSQCLQVILRKTNQIQTAFIKLHDSIANVVEVLDTDDKTVSDLMLPSDCVKLRSELKERCESLKLKRDYSGILSLLTLAPESWSQQSTSIFFDVSISKVKISRILKNEKGILATSVALTHVKKK</sequence>
<gene>
    <name evidence="1" type="ORF">APZ42_029953</name>
</gene>
<keyword evidence="2" id="KW-1185">Reference proteome</keyword>
<proteinExistence type="predicted"/>
<reference evidence="1 2" key="1">
    <citation type="submission" date="2016-03" db="EMBL/GenBank/DDBJ databases">
        <title>EvidentialGene: Evidence-directed Construction of Genes on Genomes.</title>
        <authorList>
            <person name="Gilbert D.G."/>
            <person name="Choi J.-H."/>
            <person name="Mockaitis K."/>
            <person name="Colbourne J."/>
            <person name="Pfrender M."/>
        </authorList>
    </citation>
    <scope>NUCLEOTIDE SEQUENCE [LARGE SCALE GENOMIC DNA]</scope>
    <source>
        <strain evidence="1 2">Xinb3</strain>
        <tissue evidence="1">Complete organism</tissue>
    </source>
</reference>
<dbReference type="AlphaFoldDB" id="A0A164P6P1"/>
<organism evidence="1 2">
    <name type="scientific">Daphnia magna</name>
    <dbReference type="NCBI Taxonomy" id="35525"/>
    <lineage>
        <taxon>Eukaryota</taxon>
        <taxon>Metazoa</taxon>
        <taxon>Ecdysozoa</taxon>
        <taxon>Arthropoda</taxon>
        <taxon>Crustacea</taxon>
        <taxon>Branchiopoda</taxon>
        <taxon>Diplostraca</taxon>
        <taxon>Cladocera</taxon>
        <taxon>Anomopoda</taxon>
        <taxon>Daphniidae</taxon>
        <taxon>Daphnia</taxon>
    </lineage>
</organism>
<protein>
    <submittedName>
        <fullName evidence="1">Cc8L18.2-like protein</fullName>
    </submittedName>
</protein>
<evidence type="ECO:0000313" key="1">
    <source>
        <dbReference type="EMBL" id="KZS06566.1"/>
    </source>
</evidence>